<evidence type="ECO:0000313" key="4">
    <source>
        <dbReference type="Proteomes" id="UP000050761"/>
    </source>
</evidence>
<protein>
    <submittedName>
        <fullName evidence="5">G_PROTEIN_RECEP_F1_2 domain-containing protein</fullName>
    </submittedName>
</protein>
<evidence type="ECO:0000313" key="5">
    <source>
        <dbReference type="WBParaSite" id="HPBE_0001902801-mRNA-1"/>
    </source>
</evidence>
<gene>
    <name evidence="3" type="ORF">HPBE_LOCUS19027</name>
</gene>
<keyword evidence="1" id="KW-1133">Transmembrane helix</keyword>
<dbReference type="Proteomes" id="UP000050761">
    <property type="component" value="Unassembled WGS sequence"/>
</dbReference>
<keyword evidence="2" id="KW-0732">Signal</keyword>
<evidence type="ECO:0000256" key="2">
    <source>
        <dbReference type="SAM" id="SignalP"/>
    </source>
</evidence>
<dbReference type="WBParaSite" id="HPBE_0001902801-mRNA-1">
    <property type="protein sequence ID" value="HPBE_0001902801-mRNA-1"/>
    <property type="gene ID" value="HPBE_0001902801"/>
</dbReference>
<name>A0A183GAI0_HELPZ</name>
<dbReference type="EMBL" id="UZAH01031083">
    <property type="protein sequence ID" value="VDP13778.1"/>
    <property type="molecule type" value="Genomic_DNA"/>
</dbReference>
<organism evidence="4 5">
    <name type="scientific">Heligmosomoides polygyrus</name>
    <name type="common">Parasitic roundworm</name>
    <dbReference type="NCBI Taxonomy" id="6339"/>
    <lineage>
        <taxon>Eukaryota</taxon>
        <taxon>Metazoa</taxon>
        <taxon>Ecdysozoa</taxon>
        <taxon>Nematoda</taxon>
        <taxon>Chromadorea</taxon>
        <taxon>Rhabditida</taxon>
        <taxon>Rhabditina</taxon>
        <taxon>Rhabditomorpha</taxon>
        <taxon>Strongyloidea</taxon>
        <taxon>Heligmosomidae</taxon>
        <taxon>Heligmosomoides</taxon>
    </lineage>
</organism>
<feature type="chain" id="PRO_5044551970" evidence="2">
    <location>
        <begin position="18"/>
        <end position="70"/>
    </location>
</feature>
<keyword evidence="4" id="KW-1185">Reference proteome</keyword>
<feature type="transmembrane region" description="Helical" evidence="1">
    <location>
        <begin position="30"/>
        <end position="49"/>
    </location>
</feature>
<sequence>MTTLGAVVLLLVPDIMVYFNLPNSDSGTQLFLYSLMLNKTMVNFVIFVVRHKELRAVFINPGSTTNPQGN</sequence>
<evidence type="ECO:0000256" key="1">
    <source>
        <dbReference type="SAM" id="Phobius"/>
    </source>
</evidence>
<proteinExistence type="predicted"/>
<evidence type="ECO:0000313" key="3">
    <source>
        <dbReference type="EMBL" id="VDP13778.1"/>
    </source>
</evidence>
<accession>A0A3P8BWX9</accession>
<reference evidence="3 4" key="1">
    <citation type="submission" date="2018-11" db="EMBL/GenBank/DDBJ databases">
        <authorList>
            <consortium name="Pathogen Informatics"/>
        </authorList>
    </citation>
    <scope>NUCLEOTIDE SEQUENCE [LARGE SCALE GENOMIC DNA]</scope>
</reference>
<reference evidence="5" key="2">
    <citation type="submission" date="2019-09" db="UniProtKB">
        <authorList>
            <consortium name="WormBaseParasite"/>
        </authorList>
    </citation>
    <scope>IDENTIFICATION</scope>
</reference>
<dbReference type="OrthoDB" id="5811993at2759"/>
<dbReference type="AlphaFoldDB" id="A0A183GAI0"/>
<keyword evidence="1" id="KW-0472">Membrane</keyword>
<keyword evidence="1" id="KW-0812">Transmembrane</keyword>
<accession>A0A183GAI0</accession>
<feature type="signal peptide" evidence="2">
    <location>
        <begin position="1"/>
        <end position="17"/>
    </location>
</feature>